<proteinExistence type="predicted"/>
<sequence length="151" mass="16633">MRFLSVLFIGFCTAGTLANSALAQTTAIDPYGPPDPTQELPLDGDALTALFMDRTHRGYYEYEDWETLDPAFTEEMKADGSTVHNRDGIISAGEWRTRNNVVCFTYNDLNGGCFSIYQRGNCYYALSAFTSDLVAISVIDGETPDCEPSIA</sequence>
<protein>
    <submittedName>
        <fullName evidence="2">Uncharacterized protein</fullName>
    </submittedName>
</protein>
<reference evidence="2" key="2">
    <citation type="submission" date="2020-09" db="EMBL/GenBank/DDBJ databases">
        <authorList>
            <person name="Sun Q."/>
            <person name="Kim S."/>
        </authorList>
    </citation>
    <scope>NUCLEOTIDE SEQUENCE</scope>
    <source>
        <strain evidence="2">KCTC 32513</strain>
    </source>
</reference>
<name>A0A8J3CL61_9PROT</name>
<comment type="caution">
    <text evidence="2">The sequence shown here is derived from an EMBL/GenBank/DDBJ whole genome shotgun (WGS) entry which is preliminary data.</text>
</comment>
<evidence type="ECO:0000313" key="3">
    <source>
        <dbReference type="Proteomes" id="UP000634004"/>
    </source>
</evidence>
<dbReference type="RefSeq" id="WP_189494805.1">
    <property type="nucleotide sequence ID" value="NZ_BMZH01000001.1"/>
</dbReference>
<evidence type="ECO:0000313" key="2">
    <source>
        <dbReference type="EMBL" id="GHA83611.1"/>
    </source>
</evidence>
<dbReference type="Proteomes" id="UP000634004">
    <property type="component" value="Unassembled WGS sequence"/>
</dbReference>
<evidence type="ECO:0000256" key="1">
    <source>
        <dbReference type="SAM" id="SignalP"/>
    </source>
</evidence>
<keyword evidence="3" id="KW-1185">Reference proteome</keyword>
<gene>
    <name evidence="2" type="ORF">GCM10009069_03640</name>
</gene>
<reference evidence="2" key="1">
    <citation type="journal article" date="2014" name="Int. J. Syst. Evol. Microbiol.">
        <title>Complete genome sequence of Corynebacterium casei LMG S-19264T (=DSM 44701T), isolated from a smear-ripened cheese.</title>
        <authorList>
            <consortium name="US DOE Joint Genome Institute (JGI-PGF)"/>
            <person name="Walter F."/>
            <person name="Albersmeier A."/>
            <person name="Kalinowski J."/>
            <person name="Ruckert C."/>
        </authorList>
    </citation>
    <scope>NUCLEOTIDE SEQUENCE</scope>
    <source>
        <strain evidence="2">KCTC 32513</strain>
    </source>
</reference>
<feature type="chain" id="PRO_5035278284" evidence="1">
    <location>
        <begin position="24"/>
        <end position="151"/>
    </location>
</feature>
<feature type="signal peptide" evidence="1">
    <location>
        <begin position="1"/>
        <end position="23"/>
    </location>
</feature>
<keyword evidence="1" id="KW-0732">Signal</keyword>
<accession>A0A8J3CL61</accession>
<dbReference type="EMBL" id="BMZH01000001">
    <property type="protein sequence ID" value="GHA83611.1"/>
    <property type="molecule type" value="Genomic_DNA"/>
</dbReference>
<organism evidence="2 3">
    <name type="scientific">Algimonas arctica</name>
    <dbReference type="NCBI Taxonomy" id="1479486"/>
    <lineage>
        <taxon>Bacteria</taxon>
        <taxon>Pseudomonadati</taxon>
        <taxon>Pseudomonadota</taxon>
        <taxon>Alphaproteobacteria</taxon>
        <taxon>Maricaulales</taxon>
        <taxon>Robiginitomaculaceae</taxon>
        <taxon>Algimonas</taxon>
    </lineage>
</organism>
<dbReference type="AlphaFoldDB" id="A0A8J3CL61"/>